<sequence length="429" mass="48406">MAAGSKCFIPCHNPDWSGIFVKAAHSIVSAYDKKERKKSKVVKKELAEDANLTGLAYKIIPAPEFGKGYVPEVTVNPSPARKKMLTFREFMRQSFARYSDYFLGGKRLTLKTKIRIWRELKREVTFRKNLFEANVELGSIDKDDIDALTKFINSNAATEKEKNRNKKRVTGEDECNETTNFNEPPPSKDLDWEDDIFDGSQNYPGDIFCCSDILKDMIEFSKKVGVNHEKGACPGECKENKKAGKEIKADNCEVVLPAVAYPPKKSGCRMTRREKKVGKENEVKLNKDYLVDKVVSEEKTFSAGSVTNKLGVVSKLKDCCGKLVGPKYIVSMCGEKKNGDGGKKNSPQGDKKRFVNLIEVTDVNGKVYQLAINNAAPVQKPVDPQSDHFKLSCVIRKTFEMNFSHPKGDKKRKNKNYNRSPRGQYYGQY</sequence>
<reference evidence="2" key="1">
    <citation type="submission" date="2016-11" db="UniProtKB">
        <authorList>
            <consortium name="WormBaseParasite"/>
        </authorList>
    </citation>
    <scope>IDENTIFICATION</scope>
    <source>
        <strain evidence="2">KR3021</strain>
    </source>
</reference>
<organism evidence="1 2">
    <name type="scientific">Rhabditophanes sp. KR3021</name>
    <dbReference type="NCBI Taxonomy" id="114890"/>
    <lineage>
        <taxon>Eukaryota</taxon>
        <taxon>Metazoa</taxon>
        <taxon>Ecdysozoa</taxon>
        <taxon>Nematoda</taxon>
        <taxon>Chromadorea</taxon>
        <taxon>Rhabditida</taxon>
        <taxon>Tylenchina</taxon>
        <taxon>Panagrolaimomorpha</taxon>
        <taxon>Strongyloidoidea</taxon>
        <taxon>Alloionematidae</taxon>
        <taxon>Rhabditophanes</taxon>
    </lineage>
</organism>
<name>A0AC35UD57_9BILA</name>
<evidence type="ECO:0000313" key="2">
    <source>
        <dbReference type="WBParaSite" id="RSKR_0001034200.1"/>
    </source>
</evidence>
<protein>
    <submittedName>
        <fullName evidence="2">DUF4776 domain-containing protein</fullName>
    </submittedName>
</protein>
<dbReference type="WBParaSite" id="RSKR_0001034200.1">
    <property type="protein sequence ID" value="RSKR_0001034200.1"/>
    <property type="gene ID" value="RSKR_0001034200"/>
</dbReference>
<proteinExistence type="predicted"/>
<accession>A0AC35UD57</accession>
<evidence type="ECO:0000313" key="1">
    <source>
        <dbReference type="Proteomes" id="UP000095286"/>
    </source>
</evidence>
<dbReference type="Proteomes" id="UP000095286">
    <property type="component" value="Unplaced"/>
</dbReference>